<organism evidence="6 7">
    <name type="scientific">Lottia gigantea</name>
    <name type="common">Giant owl limpet</name>
    <dbReference type="NCBI Taxonomy" id="225164"/>
    <lineage>
        <taxon>Eukaryota</taxon>
        <taxon>Metazoa</taxon>
        <taxon>Spiralia</taxon>
        <taxon>Lophotrochozoa</taxon>
        <taxon>Mollusca</taxon>
        <taxon>Gastropoda</taxon>
        <taxon>Patellogastropoda</taxon>
        <taxon>Lottioidea</taxon>
        <taxon>Lottiidae</taxon>
        <taxon>Lottia</taxon>
    </lineage>
</organism>
<dbReference type="GO" id="GO:0000272">
    <property type="term" value="P:polysaccharide catabolic process"/>
    <property type="evidence" value="ECO:0007669"/>
    <property type="project" value="UniProtKB-KW"/>
</dbReference>
<feature type="non-terminal residue" evidence="6">
    <location>
        <position position="1"/>
    </location>
</feature>
<evidence type="ECO:0000256" key="2">
    <source>
        <dbReference type="ARBA" id="ARBA00022801"/>
    </source>
</evidence>
<evidence type="ECO:0000256" key="3">
    <source>
        <dbReference type="ARBA" id="ARBA00023277"/>
    </source>
</evidence>
<name>V4AGX8_LOTGI</name>
<dbReference type="OMA" id="TIWDFYD"/>
<reference evidence="6 7" key="1">
    <citation type="journal article" date="2013" name="Nature">
        <title>Insights into bilaterian evolution from three spiralian genomes.</title>
        <authorList>
            <person name="Simakov O."/>
            <person name="Marletaz F."/>
            <person name="Cho S.J."/>
            <person name="Edsinger-Gonzales E."/>
            <person name="Havlak P."/>
            <person name="Hellsten U."/>
            <person name="Kuo D.H."/>
            <person name="Larsson T."/>
            <person name="Lv J."/>
            <person name="Arendt D."/>
            <person name="Savage R."/>
            <person name="Osoegawa K."/>
            <person name="de Jong P."/>
            <person name="Grimwood J."/>
            <person name="Chapman J.A."/>
            <person name="Shapiro H."/>
            <person name="Aerts A."/>
            <person name="Otillar R.P."/>
            <person name="Terry A.Y."/>
            <person name="Boore J.L."/>
            <person name="Grigoriev I.V."/>
            <person name="Lindberg D.R."/>
            <person name="Seaver E.C."/>
            <person name="Weisblat D.A."/>
            <person name="Putnam N.H."/>
            <person name="Rokhsar D.S."/>
        </authorList>
    </citation>
    <scope>NUCLEOTIDE SEQUENCE [LARGE SCALE GENOMIC DNA]</scope>
</reference>
<dbReference type="GO" id="GO:0031176">
    <property type="term" value="F:endo-1,4-beta-xylanase activity"/>
    <property type="evidence" value="ECO:0007669"/>
    <property type="project" value="UniProtKB-ARBA"/>
</dbReference>
<protein>
    <recommendedName>
        <fullName evidence="5">GH10 domain-containing protein</fullName>
    </recommendedName>
</protein>
<proteinExistence type="inferred from homology"/>
<accession>V4AGX8</accession>
<gene>
    <name evidence="6" type="ORF">LOTGIDRAFT_120448</name>
</gene>
<dbReference type="SUPFAM" id="SSF51445">
    <property type="entry name" value="(Trans)glycosidases"/>
    <property type="match status" value="1"/>
</dbReference>
<dbReference type="InterPro" id="IPR044846">
    <property type="entry name" value="GH10"/>
</dbReference>
<evidence type="ECO:0000256" key="1">
    <source>
        <dbReference type="ARBA" id="ARBA00007495"/>
    </source>
</evidence>
<dbReference type="Pfam" id="PF00331">
    <property type="entry name" value="Glyco_hydro_10"/>
    <property type="match status" value="1"/>
</dbReference>
<dbReference type="HOGENOM" id="CLU_008797_1_0_1"/>
<dbReference type="PANTHER" id="PTHR31490:SF1">
    <property type="entry name" value="ENDO-1,4-BETA-XYLANASE 1"/>
    <property type="match status" value="1"/>
</dbReference>
<dbReference type="PROSITE" id="PS51760">
    <property type="entry name" value="GH10_2"/>
    <property type="match status" value="1"/>
</dbReference>
<keyword evidence="7" id="KW-1185">Reference proteome</keyword>
<dbReference type="KEGG" id="lgi:LOTGIDRAFT_120448"/>
<dbReference type="InterPro" id="IPR017853">
    <property type="entry name" value="GH"/>
</dbReference>
<dbReference type="OrthoDB" id="1650875at2759"/>
<dbReference type="CTD" id="20231865"/>
<evidence type="ECO:0000259" key="5">
    <source>
        <dbReference type="PROSITE" id="PS51760"/>
    </source>
</evidence>
<dbReference type="PRINTS" id="PR00134">
    <property type="entry name" value="GLHYDRLASE10"/>
</dbReference>
<dbReference type="Gene3D" id="3.20.20.80">
    <property type="entry name" value="Glycosidases"/>
    <property type="match status" value="1"/>
</dbReference>
<dbReference type="SMART" id="SM00633">
    <property type="entry name" value="Glyco_10"/>
    <property type="match status" value="1"/>
</dbReference>
<dbReference type="RefSeq" id="XP_009056806.1">
    <property type="nucleotide sequence ID" value="XM_009058558.1"/>
</dbReference>
<evidence type="ECO:0000313" key="7">
    <source>
        <dbReference type="Proteomes" id="UP000030746"/>
    </source>
</evidence>
<evidence type="ECO:0000313" key="6">
    <source>
        <dbReference type="EMBL" id="ESO92666.1"/>
    </source>
</evidence>
<keyword evidence="3" id="KW-0119">Carbohydrate metabolism</keyword>
<dbReference type="AlphaFoldDB" id="V4AGX8"/>
<dbReference type="EMBL" id="KB202050">
    <property type="protein sequence ID" value="ESO92666.1"/>
    <property type="molecule type" value="Genomic_DNA"/>
</dbReference>
<evidence type="ECO:0000256" key="4">
    <source>
        <dbReference type="ARBA" id="ARBA00023326"/>
    </source>
</evidence>
<dbReference type="PANTHER" id="PTHR31490">
    <property type="entry name" value="GLYCOSYL HYDROLASE"/>
    <property type="match status" value="1"/>
</dbReference>
<keyword evidence="2" id="KW-0378">Hydrolase</keyword>
<dbReference type="GeneID" id="20231865"/>
<keyword evidence="4" id="KW-0624">Polysaccharide degradation</keyword>
<comment type="similarity">
    <text evidence="1">Belongs to the glycosyl hydrolase 10 (cellulase F) family.</text>
</comment>
<dbReference type="Proteomes" id="UP000030746">
    <property type="component" value="Unassembled WGS sequence"/>
</dbReference>
<dbReference type="InterPro" id="IPR001000">
    <property type="entry name" value="GH10_dom"/>
</dbReference>
<sequence>LSSFSIPVRGHNIFWGSKDNKYTPDTVMKMNANELKNAVDERIRYIVSQTKGLVDHWDVSNEMLHNHYFEEKTGDPYYSHHMYKYLHQLDPKPKLFLNDYNIIPQGTFTSAFVSQANEYKKANVGVYGLGVQCHFPEYEKPDATLIKKRLDQMATTGLPLWVTELDVVVADENTRADWYDITLRSLFSHPAVEGIILWDFYGPQHWRGPNAGLVSGPDYRVNAAGKHYLDLIYQEWSTHVIHDLGNGKIFSVRGFHGDYEVIVKYKGSPIKDQKFTLTKSDTHVDVTVTDIHGKICYSH</sequence>
<feature type="domain" description="GH10" evidence="5">
    <location>
        <begin position="1"/>
        <end position="231"/>
    </location>
</feature>